<dbReference type="Proteomes" id="UP000815325">
    <property type="component" value="Unassembled WGS sequence"/>
</dbReference>
<accession>A0ABQ7G9Y8</accession>
<evidence type="ECO:0000313" key="2">
    <source>
        <dbReference type="EMBL" id="KAF5831423.1"/>
    </source>
</evidence>
<comment type="caution">
    <text evidence="2">The sequence shown here is derived from an EMBL/GenBank/DDBJ whole genome shotgun (WGS) entry which is preliminary data.</text>
</comment>
<name>A0ABQ7G9Y8_DUNSA</name>
<evidence type="ECO:0000256" key="1">
    <source>
        <dbReference type="SAM" id="MobiDB-lite"/>
    </source>
</evidence>
<keyword evidence="3" id="KW-1185">Reference proteome</keyword>
<organism evidence="2 3">
    <name type="scientific">Dunaliella salina</name>
    <name type="common">Green alga</name>
    <name type="synonym">Protococcus salinus</name>
    <dbReference type="NCBI Taxonomy" id="3046"/>
    <lineage>
        <taxon>Eukaryota</taxon>
        <taxon>Viridiplantae</taxon>
        <taxon>Chlorophyta</taxon>
        <taxon>core chlorophytes</taxon>
        <taxon>Chlorophyceae</taxon>
        <taxon>CS clade</taxon>
        <taxon>Chlamydomonadales</taxon>
        <taxon>Dunaliellaceae</taxon>
        <taxon>Dunaliella</taxon>
    </lineage>
</organism>
<evidence type="ECO:0008006" key="4">
    <source>
        <dbReference type="Google" id="ProtNLM"/>
    </source>
</evidence>
<protein>
    <recommendedName>
        <fullName evidence="4">Encoded protein</fullName>
    </recommendedName>
</protein>
<feature type="region of interest" description="Disordered" evidence="1">
    <location>
        <begin position="1"/>
        <end position="22"/>
    </location>
</feature>
<dbReference type="EMBL" id="MU069950">
    <property type="protein sequence ID" value="KAF5831423.1"/>
    <property type="molecule type" value="Genomic_DNA"/>
</dbReference>
<evidence type="ECO:0000313" key="3">
    <source>
        <dbReference type="Proteomes" id="UP000815325"/>
    </source>
</evidence>
<reference evidence="2" key="1">
    <citation type="submission" date="2017-08" db="EMBL/GenBank/DDBJ databases">
        <authorList>
            <person name="Polle J.E."/>
            <person name="Barry K."/>
            <person name="Cushman J."/>
            <person name="Schmutz J."/>
            <person name="Tran D."/>
            <person name="Hathwaick L.T."/>
            <person name="Yim W.C."/>
            <person name="Jenkins J."/>
            <person name="Mckie-Krisberg Z.M."/>
            <person name="Prochnik S."/>
            <person name="Lindquist E."/>
            <person name="Dockter R.B."/>
            <person name="Adam C."/>
            <person name="Molina H."/>
            <person name="Bunkerborg J."/>
            <person name="Jin E."/>
            <person name="Buchheim M."/>
            <person name="Magnuson J."/>
        </authorList>
    </citation>
    <scope>NUCLEOTIDE SEQUENCE</scope>
    <source>
        <strain evidence="2">CCAP 19/18</strain>
    </source>
</reference>
<gene>
    <name evidence="2" type="ORF">DUNSADRAFT_13158</name>
</gene>
<proteinExistence type="predicted"/>
<sequence>MTTPLASVCMTNGPIASGKRSNGAEQSFSFNVLKAFSCTGFQSNVASSIKEAQMGGFIRGIDQNVVKVQNHALI</sequence>